<protein>
    <submittedName>
        <fullName evidence="2">Uncharacterized protein</fullName>
    </submittedName>
</protein>
<evidence type="ECO:0000256" key="1">
    <source>
        <dbReference type="SAM" id="MobiDB-lite"/>
    </source>
</evidence>
<gene>
    <name evidence="2" type="ORF">RDB_LOCUS92835</name>
</gene>
<dbReference type="GO" id="GO:0006364">
    <property type="term" value="P:rRNA processing"/>
    <property type="evidence" value="ECO:0007669"/>
    <property type="project" value="InterPro"/>
</dbReference>
<evidence type="ECO:0000313" key="2">
    <source>
        <dbReference type="EMBL" id="CAE6498884.1"/>
    </source>
</evidence>
<reference evidence="2" key="1">
    <citation type="submission" date="2021-01" db="EMBL/GenBank/DDBJ databases">
        <authorList>
            <person name="Kaushik A."/>
        </authorList>
    </citation>
    <scope>NUCLEOTIDE SEQUENCE</scope>
    <source>
        <strain evidence="2">Type strain: AG8-Rh-89/</strain>
    </source>
</reference>
<dbReference type="GO" id="GO:0032040">
    <property type="term" value="C:small-subunit processome"/>
    <property type="evidence" value="ECO:0007669"/>
    <property type="project" value="InterPro"/>
</dbReference>
<proteinExistence type="predicted"/>
<name>A0A8H3H610_9AGAM</name>
<accession>A0A8H3H610</accession>
<organism evidence="2 3">
    <name type="scientific">Rhizoctonia solani</name>
    <dbReference type="NCBI Taxonomy" id="456999"/>
    <lineage>
        <taxon>Eukaryota</taxon>
        <taxon>Fungi</taxon>
        <taxon>Dikarya</taxon>
        <taxon>Basidiomycota</taxon>
        <taxon>Agaricomycotina</taxon>
        <taxon>Agaricomycetes</taxon>
        <taxon>Cantharellales</taxon>
        <taxon>Ceratobasidiaceae</taxon>
        <taxon>Rhizoctonia</taxon>
    </lineage>
</organism>
<comment type="caution">
    <text evidence="2">The sequence shown here is derived from an EMBL/GenBank/DDBJ whole genome shotgun (WGS) entry which is preliminary data.</text>
</comment>
<evidence type="ECO:0000313" key="3">
    <source>
        <dbReference type="Proteomes" id="UP000663850"/>
    </source>
</evidence>
<sequence length="208" mass="23799">MVDLMPISEDMDDLDDDDMDTLRSAGVLPSENSSPQKEKGKVTRAMPRHIVFVDNEDQVKIYAGPSGGQSVAGVQDEWPSEGEDDSEDWPDQDMGEDEEDQYAPQRAQKQELKRQAAAKKHRLALLHELSARIERDTILRHTLRELELQKHLMAPGARSKIRGPERVEQDDEDEDGGSKKKRGEVKFAKQGDTDYTPRVYKWRSERKR</sequence>
<dbReference type="Proteomes" id="UP000663850">
    <property type="component" value="Unassembled WGS sequence"/>
</dbReference>
<feature type="region of interest" description="Disordered" evidence="1">
    <location>
        <begin position="1"/>
        <end position="49"/>
    </location>
</feature>
<feature type="compositionally biased region" description="Acidic residues" evidence="1">
    <location>
        <begin position="78"/>
        <end position="101"/>
    </location>
</feature>
<dbReference type="InterPro" id="IPR007144">
    <property type="entry name" value="SSU_processome_Utp11"/>
</dbReference>
<feature type="compositionally biased region" description="Acidic residues" evidence="1">
    <location>
        <begin position="9"/>
        <end position="19"/>
    </location>
</feature>
<dbReference type="AlphaFoldDB" id="A0A8H3H610"/>
<feature type="region of interest" description="Disordered" evidence="1">
    <location>
        <begin position="149"/>
        <end position="208"/>
    </location>
</feature>
<dbReference type="EMBL" id="CAJMWZ010004996">
    <property type="protein sequence ID" value="CAE6498884.1"/>
    <property type="molecule type" value="Genomic_DNA"/>
</dbReference>
<dbReference type="Pfam" id="PF03998">
    <property type="entry name" value="Utp11"/>
    <property type="match status" value="1"/>
</dbReference>
<feature type="region of interest" description="Disordered" evidence="1">
    <location>
        <begin position="61"/>
        <end position="115"/>
    </location>
</feature>